<dbReference type="Proteomes" id="UP001419268">
    <property type="component" value="Unassembled WGS sequence"/>
</dbReference>
<sequence>MAAVEASATRTATSDEKRRMNHQRSGRRSSGERPRHRGGRSETTREPVSAVRGSGGDLHGTARSKRASRGYAERADKNARYCEVEAAEAWTSSERSRWWVTQRRERPARVMVAAWRGGERCGGASSAGGVARPRRAARAAAGSDAAAQRAAAATATDERRRGCDAMNAAVRWWRVVDRKSDARFRRNRDDTMEVRFIPPNFSVS</sequence>
<protein>
    <submittedName>
        <fullName evidence="2">Uncharacterized protein</fullName>
    </submittedName>
</protein>
<accession>A0AAP0FDE6</accession>
<keyword evidence="3" id="KW-1185">Reference proteome</keyword>
<dbReference type="AlphaFoldDB" id="A0AAP0FDE6"/>
<evidence type="ECO:0000256" key="1">
    <source>
        <dbReference type="SAM" id="MobiDB-lite"/>
    </source>
</evidence>
<proteinExistence type="predicted"/>
<evidence type="ECO:0000313" key="3">
    <source>
        <dbReference type="Proteomes" id="UP001419268"/>
    </source>
</evidence>
<comment type="caution">
    <text evidence="2">The sequence shown here is derived from an EMBL/GenBank/DDBJ whole genome shotgun (WGS) entry which is preliminary data.</text>
</comment>
<name>A0AAP0FDE6_9MAGN</name>
<feature type="region of interest" description="Disordered" evidence="1">
    <location>
        <begin position="1"/>
        <end position="75"/>
    </location>
</feature>
<gene>
    <name evidence="2" type="ORF">Scep_022062</name>
</gene>
<reference evidence="2 3" key="1">
    <citation type="submission" date="2024-01" db="EMBL/GenBank/DDBJ databases">
        <title>Genome assemblies of Stephania.</title>
        <authorList>
            <person name="Yang L."/>
        </authorList>
    </citation>
    <scope>NUCLEOTIDE SEQUENCE [LARGE SCALE GENOMIC DNA]</scope>
    <source>
        <strain evidence="2">JXDWG</strain>
        <tissue evidence="2">Leaf</tissue>
    </source>
</reference>
<evidence type="ECO:0000313" key="2">
    <source>
        <dbReference type="EMBL" id="KAK9105218.1"/>
    </source>
</evidence>
<dbReference type="EMBL" id="JBBNAG010000009">
    <property type="protein sequence ID" value="KAK9105218.1"/>
    <property type="molecule type" value="Genomic_DNA"/>
</dbReference>
<organism evidence="2 3">
    <name type="scientific">Stephania cephalantha</name>
    <dbReference type="NCBI Taxonomy" id="152367"/>
    <lineage>
        <taxon>Eukaryota</taxon>
        <taxon>Viridiplantae</taxon>
        <taxon>Streptophyta</taxon>
        <taxon>Embryophyta</taxon>
        <taxon>Tracheophyta</taxon>
        <taxon>Spermatophyta</taxon>
        <taxon>Magnoliopsida</taxon>
        <taxon>Ranunculales</taxon>
        <taxon>Menispermaceae</taxon>
        <taxon>Menispermoideae</taxon>
        <taxon>Cissampelideae</taxon>
        <taxon>Stephania</taxon>
    </lineage>
</organism>
<feature type="compositionally biased region" description="Basic and acidic residues" evidence="1">
    <location>
        <begin position="29"/>
        <end position="45"/>
    </location>
</feature>